<reference evidence="21" key="1">
    <citation type="submission" date="2021-08" db="EMBL/GenBank/DDBJ databases">
        <title>Genome of a novel bacterium of the phylum Verrucomicrobia, Oleiharenicola sp. KSB-15.</title>
        <authorList>
            <person name="Chung J.-H."/>
            <person name="Ahn J.-H."/>
            <person name="Yoon Y."/>
            <person name="Kim D.-Y."/>
            <person name="An S.-H."/>
            <person name="Park I."/>
            <person name="Yeon J."/>
        </authorList>
    </citation>
    <scope>NUCLEOTIDE SEQUENCE</scope>
    <source>
        <strain evidence="21">KSB-15</strain>
    </source>
</reference>
<evidence type="ECO:0000256" key="7">
    <source>
        <dbReference type="ARBA" id="ARBA00013998"/>
    </source>
</evidence>
<keyword evidence="8 19" id="KW-0489">Methyltransferase</keyword>
<feature type="binding site" evidence="19">
    <location>
        <position position="328"/>
    </location>
    <ligand>
        <name>Zn(2+)</name>
        <dbReference type="ChEBI" id="CHEBI:29105"/>
    </ligand>
</feature>
<dbReference type="KEGG" id="ole:K0B96_02385"/>
<evidence type="ECO:0000256" key="12">
    <source>
        <dbReference type="ARBA" id="ARBA00022691"/>
    </source>
</evidence>
<evidence type="ECO:0000259" key="20">
    <source>
        <dbReference type="PROSITE" id="PS50970"/>
    </source>
</evidence>
<dbReference type="GO" id="GO:0005829">
    <property type="term" value="C:cytosol"/>
    <property type="evidence" value="ECO:0007669"/>
    <property type="project" value="TreeGrafter"/>
</dbReference>
<dbReference type="GO" id="GO:0046653">
    <property type="term" value="P:tetrahydrofolate metabolic process"/>
    <property type="evidence" value="ECO:0007669"/>
    <property type="project" value="TreeGrafter"/>
</dbReference>
<comment type="similarity">
    <text evidence="5">Belongs to the vitamin-B12 dependent methionine synthase family.</text>
</comment>
<name>A0A8F9TUG2_9BACT</name>
<sequence>MADPLFPSASATADAARRAAVATAGLQALFAQRIAVLDGAMGSMIQTFGLDEAAYRGTRFADHSHDLRGDNDLLCLTRPDLIEQIHRDYFAAGADLVETNTFNATRISQADYRLESIVTDLNTAAVAVARRAALAAEAATPGRRCFVAGAIGPLNRTLSLSPDVNRPDFRAVTWDDVVAAYTEQIRALLTAGVDALLVETIFDTLNAKAALFAIESVFDAAGFRVPVMISVTITDASGRTLSGQTIDAFFHSIAHARPFSVGVNCALGGAAMRPYVEELARLAPCYVTCYPNAGLPNAFGGYDETPDQMAAILGEFAASGLVNLVGGCCGSTPDHIRAIAATVRAHAPRQVPPQSPALRLSGLEALTLA</sequence>
<evidence type="ECO:0000256" key="3">
    <source>
        <dbReference type="ARBA" id="ARBA00001956"/>
    </source>
</evidence>
<keyword evidence="14 19" id="KW-0862">Zinc</keyword>
<dbReference type="Gene3D" id="3.20.20.330">
    <property type="entry name" value="Homocysteine-binding-like domain"/>
    <property type="match status" value="1"/>
</dbReference>
<dbReference type="SUPFAM" id="SSF82282">
    <property type="entry name" value="Homocysteine S-methyltransferase"/>
    <property type="match status" value="1"/>
</dbReference>
<organism evidence="21 22">
    <name type="scientific">Horticoccus luteus</name>
    <dbReference type="NCBI Taxonomy" id="2862869"/>
    <lineage>
        <taxon>Bacteria</taxon>
        <taxon>Pseudomonadati</taxon>
        <taxon>Verrucomicrobiota</taxon>
        <taxon>Opitutia</taxon>
        <taxon>Opitutales</taxon>
        <taxon>Opitutaceae</taxon>
        <taxon>Horticoccus</taxon>
    </lineage>
</organism>
<dbReference type="PROSITE" id="PS50970">
    <property type="entry name" value="HCY"/>
    <property type="match status" value="1"/>
</dbReference>
<dbReference type="PANTHER" id="PTHR45833">
    <property type="entry name" value="METHIONINE SYNTHASE"/>
    <property type="match status" value="1"/>
</dbReference>
<evidence type="ECO:0000256" key="11">
    <source>
        <dbReference type="ARBA" id="ARBA00022679"/>
    </source>
</evidence>
<comment type="cofactor">
    <cofactor evidence="2 19">
        <name>Zn(2+)</name>
        <dbReference type="ChEBI" id="CHEBI:29105"/>
    </cofactor>
</comment>
<dbReference type="AlphaFoldDB" id="A0A8F9TUG2"/>
<evidence type="ECO:0000256" key="10">
    <source>
        <dbReference type="ARBA" id="ARBA00022628"/>
    </source>
</evidence>
<feature type="domain" description="Hcy-binding" evidence="20">
    <location>
        <begin position="23"/>
        <end position="343"/>
    </location>
</feature>
<proteinExistence type="inferred from homology"/>
<keyword evidence="13 19" id="KW-0479">Metal-binding</keyword>
<dbReference type="GO" id="GO:0032259">
    <property type="term" value="P:methylation"/>
    <property type="evidence" value="ECO:0007669"/>
    <property type="project" value="UniProtKB-KW"/>
</dbReference>
<dbReference type="Proteomes" id="UP000825051">
    <property type="component" value="Chromosome"/>
</dbReference>
<dbReference type="GO" id="GO:0031419">
    <property type="term" value="F:cobalamin binding"/>
    <property type="evidence" value="ECO:0007669"/>
    <property type="project" value="UniProtKB-KW"/>
</dbReference>
<keyword evidence="22" id="KW-1185">Reference proteome</keyword>
<evidence type="ECO:0000256" key="5">
    <source>
        <dbReference type="ARBA" id="ARBA00010398"/>
    </source>
</evidence>
<evidence type="ECO:0000256" key="2">
    <source>
        <dbReference type="ARBA" id="ARBA00001947"/>
    </source>
</evidence>
<keyword evidence="12" id="KW-0949">S-adenosyl-L-methionine</keyword>
<evidence type="ECO:0000313" key="22">
    <source>
        <dbReference type="Proteomes" id="UP000825051"/>
    </source>
</evidence>
<protein>
    <recommendedName>
        <fullName evidence="7">Methionine synthase</fullName>
        <ecNumber evidence="6">2.1.1.13</ecNumber>
    </recommendedName>
    <alternativeName>
        <fullName evidence="18">5-methyltetrahydrofolate--homocysteine methyltransferase</fullName>
    </alternativeName>
</protein>
<evidence type="ECO:0000256" key="17">
    <source>
        <dbReference type="ARBA" id="ARBA00025552"/>
    </source>
</evidence>
<evidence type="ECO:0000256" key="6">
    <source>
        <dbReference type="ARBA" id="ARBA00012032"/>
    </source>
</evidence>
<accession>A0A8F9TUG2</accession>
<comment type="cofactor">
    <cofactor evidence="3">
        <name>methylcob(III)alamin</name>
        <dbReference type="ChEBI" id="CHEBI:28115"/>
    </cofactor>
</comment>
<evidence type="ECO:0000256" key="16">
    <source>
        <dbReference type="ARBA" id="ARBA00023285"/>
    </source>
</evidence>
<evidence type="ECO:0000256" key="1">
    <source>
        <dbReference type="ARBA" id="ARBA00001700"/>
    </source>
</evidence>
<dbReference type="EMBL" id="CP080507">
    <property type="protein sequence ID" value="QYM79484.1"/>
    <property type="molecule type" value="Genomic_DNA"/>
</dbReference>
<feature type="binding site" evidence="19">
    <location>
        <position position="329"/>
    </location>
    <ligand>
        <name>Zn(2+)</name>
        <dbReference type="ChEBI" id="CHEBI:29105"/>
    </ligand>
</feature>
<dbReference type="EC" id="2.1.1.13" evidence="6"/>
<evidence type="ECO:0000256" key="19">
    <source>
        <dbReference type="PROSITE-ProRule" id="PRU00333"/>
    </source>
</evidence>
<evidence type="ECO:0000256" key="8">
    <source>
        <dbReference type="ARBA" id="ARBA00022603"/>
    </source>
</evidence>
<dbReference type="FunFam" id="3.20.20.330:FF:000001">
    <property type="entry name" value="Methionine synthase"/>
    <property type="match status" value="1"/>
</dbReference>
<evidence type="ECO:0000256" key="4">
    <source>
        <dbReference type="ARBA" id="ARBA00005178"/>
    </source>
</evidence>
<evidence type="ECO:0000256" key="9">
    <source>
        <dbReference type="ARBA" id="ARBA00022605"/>
    </source>
</evidence>
<comment type="pathway">
    <text evidence="4">Amino-acid biosynthesis; L-methionine biosynthesis via de novo pathway; L-methionine from L-homocysteine (MetH route): step 1/1.</text>
</comment>
<gene>
    <name evidence="21" type="ORF">K0B96_02385</name>
</gene>
<keyword evidence="10" id="KW-0846">Cobalamin</keyword>
<keyword evidence="11 19" id="KW-0808">Transferase</keyword>
<dbReference type="Pfam" id="PF02574">
    <property type="entry name" value="S-methyl_trans"/>
    <property type="match status" value="1"/>
</dbReference>
<dbReference type="InterPro" id="IPR036589">
    <property type="entry name" value="HCY_dom_sf"/>
</dbReference>
<dbReference type="GO" id="GO:0046872">
    <property type="term" value="F:metal ion binding"/>
    <property type="evidence" value="ECO:0007669"/>
    <property type="project" value="UniProtKB-KW"/>
</dbReference>
<keyword evidence="9" id="KW-0028">Amino-acid biosynthesis</keyword>
<dbReference type="GO" id="GO:0008705">
    <property type="term" value="F:methionine synthase activity"/>
    <property type="evidence" value="ECO:0007669"/>
    <property type="project" value="UniProtKB-EC"/>
</dbReference>
<evidence type="ECO:0000313" key="21">
    <source>
        <dbReference type="EMBL" id="QYM79484.1"/>
    </source>
</evidence>
<evidence type="ECO:0000256" key="15">
    <source>
        <dbReference type="ARBA" id="ARBA00023167"/>
    </source>
</evidence>
<keyword evidence="15" id="KW-0486">Methionine biosynthesis</keyword>
<dbReference type="PANTHER" id="PTHR45833:SF1">
    <property type="entry name" value="METHIONINE SYNTHASE"/>
    <property type="match status" value="1"/>
</dbReference>
<dbReference type="InterPro" id="IPR003726">
    <property type="entry name" value="HCY_dom"/>
</dbReference>
<evidence type="ECO:0000256" key="13">
    <source>
        <dbReference type="ARBA" id="ARBA00022723"/>
    </source>
</evidence>
<dbReference type="InterPro" id="IPR050554">
    <property type="entry name" value="Met_Synthase/Corrinoid"/>
</dbReference>
<comment type="catalytic activity">
    <reaction evidence="1">
        <text>(6S)-5-methyl-5,6,7,8-tetrahydrofolate + L-homocysteine = (6S)-5,6,7,8-tetrahydrofolate + L-methionine</text>
        <dbReference type="Rhea" id="RHEA:11172"/>
        <dbReference type="ChEBI" id="CHEBI:18608"/>
        <dbReference type="ChEBI" id="CHEBI:57453"/>
        <dbReference type="ChEBI" id="CHEBI:57844"/>
        <dbReference type="ChEBI" id="CHEBI:58199"/>
        <dbReference type="EC" id="2.1.1.13"/>
    </reaction>
</comment>
<comment type="function">
    <text evidence="17">Catalyzes the transfer of a methyl group from methyl-cobalamin to homocysteine, yielding enzyme-bound cob(I)alamin and methionine. Subsequently, remethylates the cofactor using methyltetrahydrofolate.</text>
</comment>
<dbReference type="GO" id="GO:0050667">
    <property type="term" value="P:homocysteine metabolic process"/>
    <property type="evidence" value="ECO:0007669"/>
    <property type="project" value="TreeGrafter"/>
</dbReference>
<evidence type="ECO:0000256" key="14">
    <source>
        <dbReference type="ARBA" id="ARBA00022833"/>
    </source>
</evidence>
<feature type="binding site" evidence="19">
    <location>
        <position position="265"/>
    </location>
    <ligand>
        <name>Zn(2+)</name>
        <dbReference type="ChEBI" id="CHEBI:29105"/>
    </ligand>
</feature>
<evidence type="ECO:0000256" key="18">
    <source>
        <dbReference type="ARBA" id="ARBA00031040"/>
    </source>
</evidence>
<dbReference type="RefSeq" id="WP_220163417.1">
    <property type="nucleotide sequence ID" value="NZ_CP080507.1"/>
</dbReference>
<keyword evidence="16" id="KW-0170">Cobalt</keyword>